<dbReference type="GO" id="GO:0106310">
    <property type="term" value="F:protein serine kinase activity"/>
    <property type="evidence" value="ECO:0007669"/>
    <property type="project" value="RHEA"/>
</dbReference>
<dbReference type="Pfam" id="PF01453">
    <property type="entry name" value="B_lectin"/>
    <property type="match status" value="1"/>
</dbReference>
<dbReference type="SMART" id="SM00473">
    <property type="entry name" value="PAN_AP"/>
    <property type="match status" value="1"/>
</dbReference>
<dbReference type="Gene3D" id="3.50.4.10">
    <property type="entry name" value="Hepatocyte Growth Factor"/>
    <property type="match status" value="1"/>
</dbReference>
<keyword evidence="8" id="KW-1015">Disulfide bond</keyword>
<organism evidence="14 15">
    <name type="scientific">Juglans regia</name>
    <name type="common">English walnut</name>
    <dbReference type="NCBI Taxonomy" id="51240"/>
    <lineage>
        <taxon>Eukaryota</taxon>
        <taxon>Viridiplantae</taxon>
        <taxon>Streptophyta</taxon>
        <taxon>Embryophyta</taxon>
        <taxon>Tracheophyta</taxon>
        <taxon>Spermatophyta</taxon>
        <taxon>Magnoliopsida</taxon>
        <taxon>eudicotyledons</taxon>
        <taxon>Gunneridae</taxon>
        <taxon>Pentapetalae</taxon>
        <taxon>rosids</taxon>
        <taxon>fabids</taxon>
        <taxon>Fagales</taxon>
        <taxon>Juglandaceae</taxon>
        <taxon>Juglans</taxon>
    </lineage>
</organism>
<evidence type="ECO:0000256" key="1">
    <source>
        <dbReference type="ARBA" id="ARBA00022527"/>
    </source>
</evidence>
<keyword evidence="1 13" id="KW-0723">Serine/threonine-protein kinase</keyword>
<dbReference type="InterPro" id="IPR036426">
    <property type="entry name" value="Bulb-type_lectin_dom_sf"/>
</dbReference>
<dbReference type="GO" id="GO:0048544">
    <property type="term" value="P:recognition of pollen"/>
    <property type="evidence" value="ECO:0007669"/>
    <property type="project" value="InterPro"/>
</dbReference>
<keyword evidence="6 13" id="KW-0418">Kinase</keyword>
<dbReference type="InterPro" id="IPR001480">
    <property type="entry name" value="Bulb-type_lectin_dom"/>
</dbReference>
<dbReference type="SMART" id="SM00220">
    <property type="entry name" value="S_TKc"/>
    <property type="match status" value="1"/>
</dbReference>
<evidence type="ECO:0000256" key="7">
    <source>
        <dbReference type="ARBA" id="ARBA00022840"/>
    </source>
</evidence>
<evidence type="ECO:0000313" key="14">
    <source>
        <dbReference type="Proteomes" id="UP000235220"/>
    </source>
</evidence>
<evidence type="ECO:0000256" key="10">
    <source>
        <dbReference type="ARBA" id="ARBA00023180"/>
    </source>
</evidence>
<dbReference type="PANTHER" id="PTHR32444">
    <property type="entry name" value="BULB-TYPE LECTIN DOMAIN-CONTAINING PROTEIN"/>
    <property type="match status" value="1"/>
</dbReference>
<comment type="catalytic activity">
    <reaction evidence="11 13">
        <text>L-threonyl-[protein] + ATP = O-phospho-L-threonyl-[protein] + ADP + H(+)</text>
        <dbReference type="Rhea" id="RHEA:46608"/>
        <dbReference type="Rhea" id="RHEA-COMP:11060"/>
        <dbReference type="Rhea" id="RHEA-COMP:11605"/>
        <dbReference type="ChEBI" id="CHEBI:15378"/>
        <dbReference type="ChEBI" id="CHEBI:30013"/>
        <dbReference type="ChEBI" id="CHEBI:30616"/>
        <dbReference type="ChEBI" id="CHEBI:61977"/>
        <dbReference type="ChEBI" id="CHEBI:456216"/>
        <dbReference type="EC" id="2.7.11.1"/>
    </reaction>
</comment>
<keyword evidence="14" id="KW-1185">Reference proteome</keyword>
<dbReference type="SUPFAM" id="SSF56112">
    <property type="entry name" value="Protein kinase-like (PK-like)"/>
    <property type="match status" value="1"/>
</dbReference>
<dbReference type="GeneID" id="108993282"/>
<evidence type="ECO:0000256" key="11">
    <source>
        <dbReference type="ARBA" id="ARBA00047899"/>
    </source>
</evidence>
<dbReference type="Pfam" id="PF08276">
    <property type="entry name" value="PAN_2"/>
    <property type="match status" value="1"/>
</dbReference>
<dbReference type="FunFam" id="1.10.510.10:FF:000060">
    <property type="entry name" value="G-type lectin S-receptor-like serine/threonine-protein kinase"/>
    <property type="match status" value="1"/>
</dbReference>
<accession>A0A2I4EWD4</accession>
<dbReference type="CDD" id="cd00028">
    <property type="entry name" value="B_lectin"/>
    <property type="match status" value="1"/>
</dbReference>
<dbReference type="RefSeq" id="XP_018823692.1">
    <property type="nucleotide sequence ID" value="XM_018968147.2"/>
</dbReference>
<evidence type="ECO:0000256" key="5">
    <source>
        <dbReference type="ARBA" id="ARBA00022741"/>
    </source>
</evidence>
<dbReference type="Gene3D" id="1.10.510.10">
    <property type="entry name" value="Transferase(Phosphotransferase) domain 1"/>
    <property type="match status" value="1"/>
</dbReference>
<dbReference type="InterPro" id="IPR008271">
    <property type="entry name" value="Ser/Thr_kinase_AS"/>
</dbReference>
<evidence type="ECO:0000256" key="4">
    <source>
        <dbReference type="ARBA" id="ARBA00022729"/>
    </source>
</evidence>
<dbReference type="Proteomes" id="UP000235220">
    <property type="component" value="Chromosome 9"/>
</dbReference>
<dbReference type="PROSITE" id="PS00108">
    <property type="entry name" value="PROTEIN_KINASE_ST"/>
    <property type="match status" value="1"/>
</dbReference>
<dbReference type="FunFam" id="2.90.10.10:FF:000004">
    <property type="entry name" value="G-type lectin S-receptor-like serine/threonine-protein kinase"/>
    <property type="match status" value="1"/>
</dbReference>
<dbReference type="InterPro" id="IPR000719">
    <property type="entry name" value="Prot_kinase_dom"/>
</dbReference>
<dbReference type="KEGG" id="jre:108993282"/>
<evidence type="ECO:0000313" key="15">
    <source>
        <dbReference type="RefSeq" id="XP_018823692.1"/>
    </source>
</evidence>
<dbReference type="CDD" id="cd14066">
    <property type="entry name" value="STKc_IRAK"/>
    <property type="match status" value="1"/>
</dbReference>
<keyword evidence="3 13" id="KW-0808">Transferase</keyword>
<dbReference type="InterPro" id="IPR011009">
    <property type="entry name" value="Kinase-like_dom_sf"/>
</dbReference>
<keyword evidence="7 13" id="KW-0067">ATP-binding</keyword>
<keyword evidence="4" id="KW-0732">Signal</keyword>
<evidence type="ECO:0000256" key="3">
    <source>
        <dbReference type="ARBA" id="ARBA00022679"/>
    </source>
</evidence>
<dbReference type="CDD" id="cd01098">
    <property type="entry name" value="PAN_AP_plant"/>
    <property type="match status" value="1"/>
</dbReference>
<dbReference type="PROSITE" id="PS50011">
    <property type="entry name" value="PROTEIN_KINASE_DOM"/>
    <property type="match status" value="1"/>
</dbReference>
<dbReference type="SMART" id="SM00108">
    <property type="entry name" value="B_lectin"/>
    <property type="match status" value="1"/>
</dbReference>
<evidence type="ECO:0000256" key="13">
    <source>
        <dbReference type="PIRNR" id="PIRNR000641"/>
    </source>
</evidence>
<dbReference type="FunFam" id="3.30.200.20:FF:000195">
    <property type="entry name" value="G-type lectin S-receptor-like serine/threonine-protein kinase"/>
    <property type="match status" value="1"/>
</dbReference>
<dbReference type="Gene3D" id="3.30.200.20">
    <property type="entry name" value="Phosphorylase Kinase, domain 1"/>
    <property type="match status" value="1"/>
</dbReference>
<dbReference type="Gene3D" id="2.90.10.10">
    <property type="entry name" value="Bulb-type lectin domain"/>
    <property type="match status" value="1"/>
</dbReference>
<keyword evidence="5 13" id="KW-0547">Nucleotide-binding</keyword>
<dbReference type="GO" id="GO:0004674">
    <property type="term" value="F:protein serine/threonine kinase activity"/>
    <property type="evidence" value="ECO:0007669"/>
    <property type="project" value="UniProtKB-KW"/>
</dbReference>
<dbReference type="SUPFAM" id="SSF51110">
    <property type="entry name" value="alpha-D-mannose-specific plant lectins"/>
    <property type="match status" value="1"/>
</dbReference>
<keyword evidence="2" id="KW-0597">Phosphoprotein</keyword>
<dbReference type="InterPro" id="IPR001245">
    <property type="entry name" value="Ser-Thr/Tyr_kinase_cat_dom"/>
</dbReference>
<dbReference type="OrthoDB" id="785331at2759"/>
<dbReference type="PANTHER" id="PTHR32444:SF183">
    <property type="entry name" value="APPLE DOMAIN-CONTAINING PROTEIN"/>
    <property type="match status" value="1"/>
</dbReference>
<protein>
    <recommendedName>
        <fullName evidence="13">Receptor-like serine/threonine-protein kinase</fullName>
        <ecNumber evidence="13">2.7.11.1</ecNumber>
    </recommendedName>
</protein>
<keyword evidence="9" id="KW-0675">Receptor</keyword>
<reference evidence="15" key="1">
    <citation type="submission" date="2025-08" db="UniProtKB">
        <authorList>
            <consortium name="RefSeq"/>
        </authorList>
    </citation>
    <scope>IDENTIFICATION</scope>
    <source>
        <tissue evidence="15">Leaves</tissue>
    </source>
</reference>
<dbReference type="Pfam" id="PF07714">
    <property type="entry name" value="PK_Tyr_Ser-Thr"/>
    <property type="match status" value="1"/>
</dbReference>
<dbReference type="InterPro" id="IPR000858">
    <property type="entry name" value="S_locus_glycoprot_dom"/>
</dbReference>
<dbReference type="AlphaFoldDB" id="A0A2I4EWD4"/>
<dbReference type="InterPro" id="IPR003609">
    <property type="entry name" value="Pan_app"/>
</dbReference>
<dbReference type="Pfam" id="PF00954">
    <property type="entry name" value="S_locus_glycop"/>
    <property type="match status" value="1"/>
</dbReference>
<evidence type="ECO:0000256" key="8">
    <source>
        <dbReference type="ARBA" id="ARBA00023157"/>
    </source>
</evidence>
<dbReference type="PROSITE" id="PS50927">
    <property type="entry name" value="BULB_LECTIN"/>
    <property type="match status" value="1"/>
</dbReference>
<dbReference type="EC" id="2.7.11.1" evidence="13"/>
<dbReference type="FunFam" id="3.50.4.10:FF:000002">
    <property type="entry name" value="G-type lectin S-receptor-like serine/threonine-protein kinase"/>
    <property type="match status" value="1"/>
</dbReference>
<comment type="catalytic activity">
    <reaction evidence="12 13">
        <text>L-seryl-[protein] + ATP = O-phospho-L-seryl-[protein] + ADP + H(+)</text>
        <dbReference type="Rhea" id="RHEA:17989"/>
        <dbReference type="Rhea" id="RHEA-COMP:9863"/>
        <dbReference type="Rhea" id="RHEA-COMP:11604"/>
        <dbReference type="ChEBI" id="CHEBI:15378"/>
        <dbReference type="ChEBI" id="CHEBI:29999"/>
        <dbReference type="ChEBI" id="CHEBI:30616"/>
        <dbReference type="ChEBI" id="CHEBI:83421"/>
        <dbReference type="ChEBI" id="CHEBI:456216"/>
        <dbReference type="EC" id="2.7.11.1"/>
    </reaction>
</comment>
<dbReference type="PROSITE" id="PS50948">
    <property type="entry name" value="PAN"/>
    <property type="match status" value="1"/>
</dbReference>
<keyword evidence="10" id="KW-0325">Glycoprotein</keyword>
<comment type="similarity">
    <text evidence="13">Belongs to the protein kinase superfamily. Ser/Thr protein kinase family.</text>
</comment>
<evidence type="ECO:0000256" key="12">
    <source>
        <dbReference type="ARBA" id="ARBA00048679"/>
    </source>
</evidence>
<dbReference type="PIRSF" id="PIRSF000641">
    <property type="entry name" value="SRK"/>
    <property type="match status" value="1"/>
</dbReference>
<dbReference type="Gramene" id="Jr09_14680_p1">
    <property type="protein sequence ID" value="cds.Jr09_14680_p1"/>
    <property type="gene ID" value="Jr09_14680"/>
</dbReference>
<sequence>MEAFAYLVVYSLLLSLLRSSITLDTITPIQPIRDGDTLVSADRSFRLGFFSPGSSKSRYVGIWYLVSSEIVVWVANRDTPLNDHSGVLRITYEGVLVLLNSTNSTVWSSNTSRTPEIPVAQLLDAGNLVVKDGNFDDPGNFLWQSFDYPCDTLLPEMKLGKNLVTGLDRFLSSWKSIEDPAQGVFSVRIDPHGLPQLVAMEGAAIKFRAGPWNGLAFSGIPGLIRPNPIINYTFVLNENEVYYENRLLNSSVFSRLVLNPSGISERFTWIDRTHSWQRFVTSQLDQCENYAFCGAYATCNPNNSPVCACFEGFEPKSERNWNSNDWSDGCVRRTPLECNDGDGFLKCTELKLPDTSSSWFNKTTSLKECEGLCLKNCSCTAYSNLDIRGEGSGCLLWFDNLIDIRVFSEGGQELYLKLANSELDRKEKSKQPSKLKQASIIGSAILVTVILILGVITYIRKKRLGSKGMKKRIDKKDCDNEGLNEDMELTIFDLTVIANATDNFSSNNKLGEGGFGPVYKGTLLDGQVIAVKRLSKNSGQGPKEFKNEVQFIARLQHRNLVKLLGCCIQEDEKMLIYEYMPNKSLDFFIFDQTKIKLLDWQTRMNIIGGIARGLLYLHEDSRLRVIHRDLKASNILLDNNMNPKISDFGLARSFGGDEVDSKTNRIVGTYGYMSPEYAVHGKYSVKSDVFSFGVLVLELVSGKKNRGFCDPDHNLNLLGHAWRLLVEDRPMGLVDESVGDSITQSEALRCIKVGLLCVQHNPEDRPNMSSVVLMLSGESLLHKPRQPGFYIDSQKSDYSSSDQHATYSANGISTTLFEAR</sequence>
<dbReference type="InterPro" id="IPR024171">
    <property type="entry name" value="SRK-like_kinase"/>
</dbReference>
<name>A0A2I4EWD4_JUGRE</name>
<evidence type="ECO:0000256" key="2">
    <source>
        <dbReference type="ARBA" id="ARBA00022553"/>
    </source>
</evidence>
<dbReference type="GO" id="GO:0005524">
    <property type="term" value="F:ATP binding"/>
    <property type="evidence" value="ECO:0007669"/>
    <property type="project" value="UniProtKB-KW"/>
</dbReference>
<proteinExistence type="inferred from homology"/>
<evidence type="ECO:0000256" key="9">
    <source>
        <dbReference type="ARBA" id="ARBA00023170"/>
    </source>
</evidence>
<evidence type="ECO:0000256" key="6">
    <source>
        <dbReference type="ARBA" id="ARBA00022777"/>
    </source>
</evidence>
<gene>
    <name evidence="15" type="primary">LOC108993282</name>
</gene>